<gene>
    <name evidence="2" type="ORF">E2C01_053548</name>
</gene>
<dbReference type="Proteomes" id="UP000324222">
    <property type="component" value="Unassembled WGS sequence"/>
</dbReference>
<evidence type="ECO:0000313" key="2">
    <source>
        <dbReference type="EMBL" id="MPC59525.1"/>
    </source>
</evidence>
<dbReference type="AlphaFoldDB" id="A0A5B7GQD6"/>
<evidence type="ECO:0000256" key="1">
    <source>
        <dbReference type="SAM" id="MobiDB-lite"/>
    </source>
</evidence>
<reference evidence="2 3" key="1">
    <citation type="submission" date="2019-05" db="EMBL/GenBank/DDBJ databases">
        <title>Another draft genome of Portunus trituberculatus and its Hox gene families provides insights of decapod evolution.</title>
        <authorList>
            <person name="Jeong J.-H."/>
            <person name="Song I."/>
            <person name="Kim S."/>
            <person name="Choi T."/>
            <person name="Kim D."/>
            <person name="Ryu S."/>
            <person name="Kim W."/>
        </authorList>
    </citation>
    <scope>NUCLEOTIDE SEQUENCE [LARGE SCALE GENOMIC DNA]</scope>
    <source>
        <tissue evidence="2">Muscle</tissue>
    </source>
</reference>
<protein>
    <submittedName>
        <fullName evidence="2">Uncharacterized protein</fullName>
    </submittedName>
</protein>
<dbReference type="EMBL" id="VSRR010016649">
    <property type="protein sequence ID" value="MPC59525.1"/>
    <property type="molecule type" value="Genomic_DNA"/>
</dbReference>
<comment type="caution">
    <text evidence="2">The sequence shown here is derived from an EMBL/GenBank/DDBJ whole genome shotgun (WGS) entry which is preliminary data.</text>
</comment>
<sequence length="113" mass="12391">MVTPTLVRSAVHGARCLGAAAASPYWGGIVAERRRTATRQYFSPRPTTSLDTELIGHFILDSAEWSSRRQDNLVCRCSQSCPAPPHTAPHRPASHGTAPHRTALHRTAPHRPH</sequence>
<accession>A0A5B7GQD6</accession>
<evidence type="ECO:0000313" key="3">
    <source>
        <dbReference type="Proteomes" id="UP000324222"/>
    </source>
</evidence>
<keyword evidence="3" id="KW-1185">Reference proteome</keyword>
<feature type="region of interest" description="Disordered" evidence="1">
    <location>
        <begin position="80"/>
        <end position="113"/>
    </location>
</feature>
<feature type="compositionally biased region" description="Basic residues" evidence="1">
    <location>
        <begin position="102"/>
        <end position="113"/>
    </location>
</feature>
<organism evidence="2 3">
    <name type="scientific">Portunus trituberculatus</name>
    <name type="common">Swimming crab</name>
    <name type="synonym">Neptunus trituberculatus</name>
    <dbReference type="NCBI Taxonomy" id="210409"/>
    <lineage>
        <taxon>Eukaryota</taxon>
        <taxon>Metazoa</taxon>
        <taxon>Ecdysozoa</taxon>
        <taxon>Arthropoda</taxon>
        <taxon>Crustacea</taxon>
        <taxon>Multicrustacea</taxon>
        <taxon>Malacostraca</taxon>
        <taxon>Eumalacostraca</taxon>
        <taxon>Eucarida</taxon>
        <taxon>Decapoda</taxon>
        <taxon>Pleocyemata</taxon>
        <taxon>Brachyura</taxon>
        <taxon>Eubrachyura</taxon>
        <taxon>Portunoidea</taxon>
        <taxon>Portunidae</taxon>
        <taxon>Portuninae</taxon>
        <taxon>Portunus</taxon>
    </lineage>
</organism>
<name>A0A5B7GQD6_PORTR</name>
<proteinExistence type="predicted"/>